<reference evidence="11" key="2">
    <citation type="submission" date="2025-09" db="UniProtKB">
        <authorList>
            <consortium name="Ensembl"/>
        </authorList>
    </citation>
    <scope>IDENTIFICATION</scope>
</reference>
<dbReference type="SUPFAM" id="SSF55785">
    <property type="entry name" value="PYP-like sensor domain (PAS domain)"/>
    <property type="match status" value="2"/>
</dbReference>
<name>S4RSA1_PETMA</name>
<dbReference type="FunFam" id="3.30.450.20:FF:000007">
    <property type="entry name" value="Nuclear receptor coactivator"/>
    <property type="match status" value="1"/>
</dbReference>
<accession>S4RSA1</accession>
<dbReference type="GO" id="GO:0032870">
    <property type="term" value="P:cellular response to hormone stimulus"/>
    <property type="evidence" value="ECO:0007669"/>
    <property type="project" value="TreeGrafter"/>
</dbReference>
<feature type="compositionally biased region" description="Gly residues" evidence="8">
    <location>
        <begin position="572"/>
        <end position="581"/>
    </location>
</feature>
<dbReference type="InterPro" id="IPR000014">
    <property type="entry name" value="PAS"/>
</dbReference>
<evidence type="ECO:0000256" key="7">
    <source>
        <dbReference type="ARBA" id="ARBA00023242"/>
    </source>
</evidence>
<dbReference type="Pfam" id="PF08832">
    <property type="entry name" value="SRC-1"/>
    <property type="match status" value="1"/>
</dbReference>
<evidence type="ECO:0008006" key="12">
    <source>
        <dbReference type="Google" id="ProtNLM"/>
    </source>
</evidence>
<keyword evidence="4" id="KW-0805">Transcription regulation</keyword>
<dbReference type="InterPro" id="IPR056193">
    <property type="entry name" value="bHLH_NCOA1-3"/>
</dbReference>
<dbReference type="GO" id="GO:0003713">
    <property type="term" value="F:transcription coactivator activity"/>
    <property type="evidence" value="ECO:0007669"/>
    <property type="project" value="InterPro"/>
</dbReference>
<dbReference type="SMART" id="SM00353">
    <property type="entry name" value="HLH"/>
    <property type="match status" value="1"/>
</dbReference>
<feature type="compositionally biased region" description="Polar residues" evidence="8">
    <location>
        <begin position="600"/>
        <end position="610"/>
    </location>
</feature>
<sequence length="727" mass="76256">MSGVGEGAAEPGPAESRKRKLSGSEPIGPSVKCTPERQWREQENKYIEELAELISANISDIDSLNVKPDKCAVLRETVNQIRQIKRHEQEKATARTPEIQQSDVSSSRQTLIDKDSLGPLLLEALDGFFFVVNREGNIVFVSENVKNYLKYNQDELMNKSVYNILHVGDHANFIRNLLPKSLAVNGVPWPSDTTQRNSCTFSCRMLVRPLHDSEGETGPGAAQEELQRYETMQCFAVTHPRAIKEEGEDLQSCLICVARPMPRSESFSTRQDPTGKIVAIDTSSLRASMTVGWEDLVRRSIKVFYQAAEANMSLARRHHQEVMMKGMATSPPYRFQLADGTVVIAQTKSKLFRNNATTQPHMVQSIHNVVRSAWLPRSPRPLSMPGHSKDTPPPAATAATTPPTSQQPRLQFGGPNDATMGRSTSSAQANSVGHRFGGMNGGEGAVSMTGVMGNQGGTNVSVGGSPARSSPGTMVTQMMSPRQRCSPGAANPAHIAMGNMRSPLGAMNAGSRGCASAAQPGAAADAQPGGFGMAKMSSPGQSIKVEGGAPTMCLGQSDAPAQSGQADSLGQKVGGGCGGGSSKNSNSGCVGKDGPAAGSGDSSEPGSTSAEGKGNMKLLQLLIGEGGGGGGSEQSGRDQLHGGRGEPIKVEAGENGMPTNSSSSASCSSGMTSLTEKHKILHKLLQESGTTLDADKIIGEVVAAGKTENVSTSPSAAPSSSSSSSLP</sequence>
<dbReference type="SMART" id="SM00091">
    <property type="entry name" value="PAS"/>
    <property type="match status" value="1"/>
</dbReference>
<feature type="compositionally biased region" description="Low complexity" evidence="8">
    <location>
        <begin position="513"/>
        <end position="528"/>
    </location>
</feature>
<evidence type="ECO:0000259" key="10">
    <source>
        <dbReference type="PROSITE" id="PS50888"/>
    </source>
</evidence>
<protein>
    <recommendedName>
        <fullName evidence="12">Nuclear receptor coactivator 2</fullName>
    </recommendedName>
</protein>
<feature type="region of interest" description="Disordered" evidence="8">
    <location>
        <begin position="377"/>
        <end position="444"/>
    </location>
</feature>
<dbReference type="HOGENOM" id="CLU_013630_0_0_1"/>
<dbReference type="GeneTree" id="ENSGT00950000183021"/>
<evidence type="ECO:0000256" key="6">
    <source>
        <dbReference type="ARBA" id="ARBA00023163"/>
    </source>
</evidence>
<dbReference type="GO" id="GO:0016922">
    <property type="term" value="F:nuclear receptor binding"/>
    <property type="evidence" value="ECO:0007669"/>
    <property type="project" value="TreeGrafter"/>
</dbReference>
<evidence type="ECO:0000256" key="4">
    <source>
        <dbReference type="ARBA" id="ARBA00023015"/>
    </source>
</evidence>
<feature type="domain" description="PAS" evidence="9">
    <location>
        <begin position="121"/>
        <end position="185"/>
    </location>
</feature>
<comment type="similarity">
    <text evidence="2">Belongs to the SRC/p160 nuclear receptor coactivator family.</text>
</comment>
<dbReference type="InterPro" id="IPR036638">
    <property type="entry name" value="HLH_DNA-bd_sf"/>
</dbReference>
<dbReference type="OMA" id="CYDFYHP"/>
<dbReference type="Gene3D" id="4.10.280.10">
    <property type="entry name" value="Helix-loop-helix DNA-binding domain"/>
    <property type="match status" value="1"/>
</dbReference>
<dbReference type="SUPFAM" id="SSF47459">
    <property type="entry name" value="HLH, helix-loop-helix DNA-binding domain"/>
    <property type="match status" value="1"/>
</dbReference>
<keyword evidence="3" id="KW-0677">Repeat</keyword>
<dbReference type="Pfam" id="PF14598">
    <property type="entry name" value="PAS_11"/>
    <property type="match status" value="1"/>
</dbReference>
<feature type="compositionally biased region" description="Polar residues" evidence="8">
    <location>
        <begin position="421"/>
        <end position="431"/>
    </location>
</feature>
<dbReference type="GO" id="GO:0045944">
    <property type="term" value="P:positive regulation of transcription by RNA polymerase II"/>
    <property type="evidence" value="ECO:0007669"/>
    <property type="project" value="TreeGrafter"/>
</dbReference>
<feature type="region of interest" description="Disordered" evidence="8">
    <location>
        <begin position="509"/>
        <end position="671"/>
    </location>
</feature>
<dbReference type="PANTHER" id="PTHR10684:SF4">
    <property type="entry name" value="TAIMAN, ISOFORM G"/>
    <property type="match status" value="1"/>
</dbReference>
<feature type="compositionally biased region" description="Basic and acidic residues" evidence="8">
    <location>
        <begin position="635"/>
        <end position="652"/>
    </location>
</feature>
<dbReference type="PANTHER" id="PTHR10684">
    <property type="entry name" value="NUCLEAR RECEPTOR COACTIVATOR"/>
    <property type="match status" value="1"/>
</dbReference>
<evidence type="ECO:0000256" key="5">
    <source>
        <dbReference type="ARBA" id="ARBA00023159"/>
    </source>
</evidence>
<dbReference type="PROSITE" id="PS50112">
    <property type="entry name" value="PAS"/>
    <property type="match status" value="1"/>
</dbReference>
<dbReference type="FunFam" id="4.10.280.10:FF:000008">
    <property type="entry name" value="Nuclear receptor coactivator"/>
    <property type="match status" value="1"/>
</dbReference>
<reference evidence="11" key="1">
    <citation type="submission" date="2025-08" db="UniProtKB">
        <authorList>
            <consortium name="Ensembl"/>
        </authorList>
    </citation>
    <scope>IDENTIFICATION</scope>
</reference>
<feature type="compositionally biased region" description="Polar residues" evidence="8">
    <location>
        <begin position="98"/>
        <end position="110"/>
    </location>
</feature>
<feature type="compositionally biased region" description="Polar residues" evidence="8">
    <location>
        <begin position="559"/>
        <end position="568"/>
    </location>
</feature>
<dbReference type="Ensembl" id="ENSPMAT00000008126.1">
    <property type="protein sequence ID" value="ENSPMAP00000008090.1"/>
    <property type="gene ID" value="ENSPMAG00000007345.1"/>
</dbReference>
<dbReference type="InterPro" id="IPR011598">
    <property type="entry name" value="bHLH_dom"/>
</dbReference>
<keyword evidence="6" id="KW-0804">Transcription</keyword>
<keyword evidence="7" id="KW-0539">Nucleus</keyword>
<evidence type="ECO:0000259" key="9">
    <source>
        <dbReference type="PROSITE" id="PS50112"/>
    </source>
</evidence>
<dbReference type="Gene3D" id="3.30.450.20">
    <property type="entry name" value="PAS domain"/>
    <property type="match status" value="2"/>
</dbReference>
<proteinExistence type="inferred from homology"/>
<evidence type="ECO:0000256" key="2">
    <source>
        <dbReference type="ARBA" id="ARBA00009933"/>
    </source>
</evidence>
<dbReference type="CDD" id="cd00130">
    <property type="entry name" value="PAS"/>
    <property type="match status" value="1"/>
</dbReference>
<feature type="domain" description="BHLH" evidence="10">
    <location>
        <begin position="27"/>
        <end position="84"/>
    </location>
</feature>
<feature type="compositionally biased region" description="Low complexity" evidence="8">
    <location>
        <begin position="661"/>
        <end position="671"/>
    </location>
</feature>
<feature type="region of interest" description="Disordered" evidence="8">
    <location>
        <begin position="1"/>
        <end position="38"/>
    </location>
</feature>
<dbReference type="InterPro" id="IPR013767">
    <property type="entry name" value="PAS_fold"/>
</dbReference>
<dbReference type="PROSITE" id="PS50888">
    <property type="entry name" value="BHLH"/>
    <property type="match status" value="1"/>
</dbReference>
<organism evidence="11">
    <name type="scientific">Petromyzon marinus</name>
    <name type="common">Sea lamprey</name>
    <dbReference type="NCBI Taxonomy" id="7757"/>
    <lineage>
        <taxon>Eukaryota</taxon>
        <taxon>Metazoa</taxon>
        <taxon>Chordata</taxon>
        <taxon>Craniata</taxon>
        <taxon>Vertebrata</taxon>
        <taxon>Cyclostomata</taxon>
        <taxon>Hyperoartia</taxon>
        <taxon>Petromyzontiformes</taxon>
        <taxon>Petromyzontidae</taxon>
        <taxon>Petromyzon</taxon>
    </lineage>
</organism>
<feature type="region of interest" description="Disordered" evidence="8">
    <location>
        <begin position="705"/>
        <end position="727"/>
    </location>
</feature>
<dbReference type="Pfam" id="PF23172">
    <property type="entry name" value="bHLH_NCOA"/>
    <property type="match status" value="1"/>
</dbReference>
<dbReference type="AlphaFoldDB" id="S4RSA1"/>
<evidence type="ECO:0000256" key="8">
    <source>
        <dbReference type="SAM" id="MobiDB-lite"/>
    </source>
</evidence>
<feature type="compositionally biased region" description="Gly residues" evidence="8">
    <location>
        <begin position="624"/>
        <end position="633"/>
    </location>
</feature>
<evidence type="ECO:0000256" key="1">
    <source>
        <dbReference type="ARBA" id="ARBA00004123"/>
    </source>
</evidence>
<feature type="compositionally biased region" description="Gly residues" evidence="8">
    <location>
        <begin position="435"/>
        <end position="444"/>
    </location>
</feature>
<feature type="compositionally biased region" description="Low complexity" evidence="8">
    <location>
        <begin position="711"/>
        <end position="727"/>
    </location>
</feature>
<evidence type="ECO:0000256" key="3">
    <source>
        <dbReference type="ARBA" id="ARBA00022737"/>
    </source>
</evidence>
<dbReference type="InterPro" id="IPR035965">
    <property type="entry name" value="PAS-like_dom_sf"/>
</dbReference>
<dbReference type="GO" id="GO:0046983">
    <property type="term" value="F:protein dimerization activity"/>
    <property type="evidence" value="ECO:0007669"/>
    <property type="project" value="InterPro"/>
</dbReference>
<evidence type="ECO:0000313" key="11">
    <source>
        <dbReference type="Ensembl" id="ENSPMAP00000008090.1"/>
    </source>
</evidence>
<feature type="region of interest" description="Disordered" evidence="8">
    <location>
        <begin position="86"/>
        <end position="110"/>
    </location>
</feature>
<dbReference type="InterPro" id="IPR014935">
    <property type="entry name" value="SRC/p160_LXXLL"/>
</dbReference>
<dbReference type="GO" id="GO:0005634">
    <property type="term" value="C:nucleus"/>
    <property type="evidence" value="ECO:0007669"/>
    <property type="project" value="UniProtKB-SubCell"/>
</dbReference>
<comment type="subcellular location">
    <subcellularLocation>
        <location evidence="1">Nucleus</location>
    </subcellularLocation>
</comment>
<dbReference type="InterPro" id="IPR017426">
    <property type="entry name" value="Nuclear_rcpt_coactivator"/>
</dbReference>
<keyword evidence="5" id="KW-0010">Activator</keyword>
<dbReference type="Pfam" id="PF00989">
    <property type="entry name" value="PAS"/>
    <property type="match status" value="1"/>
</dbReference>
<dbReference type="STRING" id="7757.ENSPMAP00000008090"/>